<dbReference type="OrthoDB" id="4328775at2"/>
<sequence>MLTSRRRTGALPLTALALTALALTACTGKAGGGQTDVPAPATPATASASAPGQAAVPTPATTTTPSTPTVPTPTKTPPTATTAPAAPGEGTAPAGTTRWAGTKQFMQIREGWTSGGRTYLSVRTARKVAVTDPHEAWLIIPGEGPYTTVLMAADARVLLSVPLGDDSLAHLYSQTEFVNRLTAEPSASRSRLGYDLSFDGKGQVTRLQSLYTS</sequence>
<organism evidence="3 4">
    <name type="scientific">Streptomyces nodosus</name>
    <dbReference type="NCBI Taxonomy" id="40318"/>
    <lineage>
        <taxon>Bacteria</taxon>
        <taxon>Bacillati</taxon>
        <taxon>Actinomycetota</taxon>
        <taxon>Actinomycetes</taxon>
        <taxon>Kitasatosporales</taxon>
        <taxon>Streptomycetaceae</taxon>
        <taxon>Streptomyces</taxon>
    </lineage>
</organism>
<feature type="region of interest" description="Disordered" evidence="1">
    <location>
        <begin position="34"/>
        <end position="98"/>
    </location>
</feature>
<feature type="compositionally biased region" description="Low complexity" evidence="1">
    <location>
        <begin position="77"/>
        <end position="97"/>
    </location>
</feature>
<evidence type="ECO:0000256" key="1">
    <source>
        <dbReference type="SAM" id="MobiDB-lite"/>
    </source>
</evidence>
<keyword evidence="2" id="KW-0732">Signal</keyword>
<dbReference type="AlphaFoldDB" id="A0A5P2WCX3"/>
<gene>
    <name evidence="3" type="ORF">CP978_29590</name>
</gene>
<dbReference type="PROSITE" id="PS51257">
    <property type="entry name" value="PROKAR_LIPOPROTEIN"/>
    <property type="match status" value="1"/>
</dbReference>
<evidence type="ECO:0000313" key="4">
    <source>
        <dbReference type="Proteomes" id="UP000325763"/>
    </source>
</evidence>
<evidence type="ECO:0000256" key="2">
    <source>
        <dbReference type="SAM" id="SignalP"/>
    </source>
</evidence>
<evidence type="ECO:0000313" key="3">
    <source>
        <dbReference type="EMBL" id="QEV42156.1"/>
    </source>
</evidence>
<reference evidence="3 4" key="1">
    <citation type="submission" date="2017-09" db="EMBL/GenBank/DDBJ databases">
        <title>Streptomyces genome completion.</title>
        <authorList>
            <person name="Lee N."/>
            <person name="Cho B.-K."/>
        </authorList>
    </citation>
    <scope>NUCLEOTIDE SEQUENCE [LARGE SCALE GENOMIC DNA]</scope>
    <source>
        <strain evidence="3 4">ATCC 14899</strain>
    </source>
</reference>
<dbReference type="Proteomes" id="UP000325763">
    <property type="component" value="Chromosome"/>
</dbReference>
<proteinExistence type="predicted"/>
<feature type="compositionally biased region" description="Low complexity" evidence="1">
    <location>
        <begin position="37"/>
        <end position="67"/>
    </location>
</feature>
<evidence type="ECO:0008006" key="5">
    <source>
        <dbReference type="Google" id="ProtNLM"/>
    </source>
</evidence>
<name>A0A5P2WCX3_9ACTN</name>
<dbReference type="EMBL" id="CP023747">
    <property type="protein sequence ID" value="QEV42156.1"/>
    <property type="molecule type" value="Genomic_DNA"/>
</dbReference>
<accession>A0A5P2WCX3</accession>
<feature type="chain" id="PRO_5024904385" description="Lipoprotein" evidence="2">
    <location>
        <begin position="31"/>
        <end position="213"/>
    </location>
</feature>
<feature type="signal peptide" evidence="2">
    <location>
        <begin position="1"/>
        <end position="30"/>
    </location>
</feature>
<dbReference type="KEGG" id="snq:CP978_29590"/>
<protein>
    <recommendedName>
        <fullName evidence="5">Lipoprotein</fullName>
    </recommendedName>
</protein>